<dbReference type="SMART" id="SM00479">
    <property type="entry name" value="EXOIII"/>
    <property type="match status" value="1"/>
</dbReference>
<feature type="compositionally biased region" description="Basic residues" evidence="7">
    <location>
        <begin position="8"/>
        <end position="18"/>
    </location>
</feature>
<dbReference type="GeneID" id="26905915"/>
<dbReference type="InterPro" id="IPR013520">
    <property type="entry name" value="Ribonucl_H"/>
</dbReference>
<evidence type="ECO:0000256" key="1">
    <source>
        <dbReference type="ARBA" id="ARBA00003343"/>
    </source>
</evidence>
<dbReference type="CDD" id="cd06133">
    <property type="entry name" value="ERI-1_3'hExo_like"/>
    <property type="match status" value="1"/>
</dbReference>
<evidence type="ECO:0000256" key="5">
    <source>
        <dbReference type="ARBA" id="ARBA00022839"/>
    </source>
</evidence>
<dbReference type="Gene3D" id="3.30.420.10">
    <property type="entry name" value="Ribonuclease H-like superfamily/Ribonuclease H"/>
    <property type="match status" value="1"/>
</dbReference>
<evidence type="ECO:0000313" key="10">
    <source>
        <dbReference type="Proteomes" id="UP000037923"/>
    </source>
</evidence>
<dbReference type="SUPFAM" id="SSF56399">
    <property type="entry name" value="ADP-ribosylation"/>
    <property type="match status" value="1"/>
</dbReference>
<dbReference type="InterPro" id="IPR012337">
    <property type="entry name" value="RNaseH-like_sf"/>
</dbReference>
<dbReference type="InterPro" id="IPR047201">
    <property type="entry name" value="ERI-1_3'hExo-like"/>
</dbReference>
<dbReference type="InterPro" id="IPR036397">
    <property type="entry name" value="RNaseH_sf"/>
</dbReference>
<dbReference type="Pfam" id="PF01885">
    <property type="entry name" value="PTS_2-RNA"/>
    <property type="match status" value="1"/>
</dbReference>
<keyword evidence="9" id="KW-0808">Transferase</keyword>
<keyword evidence="10" id="KW-1185">Reference proteome</keyword>
<dbReference type="GO" id="GO:0003676">
    <property type="term" value="F:nucleic acid binding"/>
    <property type="evidence" value="ECO:0007669"/>
    <property type="project" value="InterPro"/>
</dbReference>
<evidence type="ECO:0000256" key="2">
    <source>
        <dbReference type="ARBA" id="ARBA00012007"/>
    </source>
</evidence>
<dbReference type="FunFam" id="3.20.170.30:FF:000002">
    <property type="entry name" value="Phosphotransferase, putative"/>
    <property type="match status" value="1"/>
</dbReference>
<reference evidence="9 10" key="1">
    <citation type="submission" date="2015-07" db="EMBL/GenBank/DDBJ databases">
        <title>High-quality genome of monoxenous trypanosomatid Leptomonas pyrrhocoris.</title>
        <authorList>
            <person name="Flegontov P."/>
            <person name="Butenko A."/>
            <person name="Firsov S."/>
            <person name="Vlcek C."/>
            <person name="Logacheva M.D."/>
            <person name="Field M."/>
            <person name="Filatov D."/>
            <person name="Flegontova O."/>
            <person name="Gerasimov E."/>
            <person name="Jackson A.P."/>
            <person name="Kelly S."/>
            <person name="Opperdoes F."/>
            <person name="O'Reilly A."/>
            <person name="Votypka J."/>
            <person name="Yurchenko V."/>
            <person name="Lukes J."/>
        </authorList>
    </citation>
    <scope>NUCLEOTIDE SEQUENCE [LARGE SCALE GENOMIC DNA]</scope>
    <source>
        <strain evidence="9">H10</strain>
    </source>
</reference>
<dbReference type="VEuPathDB" id="TriTrypDB:LpyrH10_11_0900"/>
<evidence type="ECO:0000313" key="9">
    <source>
        <dbReference type="EMBL" id="KPA79106.1"/>
    </source>
</evidence>
<dbReference type="AlphaFoldDB" id="A0A0M9FZK3"/>
<dbReference type="RefSeq" id="XP_015657545.1">
    <property type="nucleotide sequence ID" value="XM_015803720.1"/>
</dbReference>
<feature type="region of interest" description="Disordered" evidence="7">
    <location>
        <begin position="345"/>
        <end position="391"/>
    </location>
</feature>
<dbReference type="SUPFAM" id="SSF53098">
    <property type="entry name" value="Ribonuclease H-like"/>
    <property type="match status" value="1"/>
</dbReference>
<keyword evidence="3" id="KW-0540">Nuclease</keyword>
<dbReference type="PANTHER" id="PTHR23044:SF61">
    <property type="entry name" value="3'-5' EXORIBONUCLEASE 1-RELATED"/>
    <property type="match status" value="1"/>
</dbReference>
<dbReference type="Gene3D" id="3.20.170.30">
    <property type="match status" value="1"/>
</dbReference>
<feature type="domain" description="Exonuclease" evidence="8">
    <location>
        <begin position="105"/>
        <end position="304"/>
    </location>
</feature>
<gene>
    <name evidence="9" type="ORF">ABB37_05625</name>
</gene>
<comment type="function">
    <text evidence="1">Catalyzes the last step of tRNA splicing, the transfer of the splice junction 2'-phosphate from ligated tRNA to NAD to produce ADP-ribose 1''-2'' cyclic phosphate.</text>
</comment>
<dbReference type="InterPro" id="IPR042080">
    <property type="entry name" value="RNA_2'-PTrans_N"/>
</dbReference>
<evidence type="ECO:0000256" key="7">
    <source>
        <dbReference type="SAM" id="MobiDB-lite"/>
    </source>
</evidence>
<dbReference type="Proteomes" id="UP000037923">
    <property type="component" value="Unassembled WGS sequence"/>
</dbReference>
<organism evidence="9 10">
    <name type="scientific">Leptomonas pyrrhocoris</name>
    <name type="common">Firebug parasite</name>
    <dbReference type="NCBI Taxonomy" id="157538"/>
    <lineage>
        <taxon>Eukaryota</taxon>
        <taxon>Discoba</taxon>
        <taxon>Euglenozoa</taxon>
        <taxon>Kinetoplastea</taxon>
        <taxon>Metakinetoplastina</taxon>
        <taxon>Trypanosomatida</taxon>
        <taxon>Trypanosomatidae</taxon>
        <taxon>Leishmaniinae</taxon>
        <taxon>Leptomonas</taxon>
    </lineage>
</organism>
<comment type="catalytic activity">
    <reaction evidence="6">
        <text>2'-phospho-[ligated tRNA] + NAD(+) = mature tRNA + ADP-alpha-D-ribose 1'',2''-cyclic phosphate + nicotinamide</text>
        <dbReference type="Rhea" id="RHEA:23324"/>
        <dbReference type="Rhea" id="RHEA-COMP:11106"/>
        <dbReference type="Rhea" id="RHEA-COMP:11107"/>
        <dbReference type="ChEBI" id="CHEBI:17154"/>
        <dbReference type="ChEBI" id="CHEBI:57540"/>
        <dbReference type="ChEBI" id="CHEBI:76596"/>
        <dbReference type="ChEBI" id="CHEBI:82883"/>
        <dbReference type="ChEBI" id="CHEBI:85027"/>
        <dbReference type="EC" id="2.7.1.160"/>
    </reaction>
</comment>
<dbReference type="Pfam" id="PF00929">
    <property type="entry name" value="RNase_T"/>
    <property type="match status" value="1"/>
</dbReference>
<keyword evidence="4" id="KW-0378">Hydrolase</keyword>
<dbReference type="OMA" id="RSYCVVT"/>
<dbReference type="InterPro" id="IPR042081">
    <property type="entry name" value="RNA_2'-PTrans_C"/>
</dbReference>
<evidence type="ECO:0000259" key="8">
    <source>
        <dbReference type="SMART" id="SM00479"/>
    </source>
</evidence>
<evidence type="ECO:0000256" key="3">
    <source>
        <dbReference type="ARBA" id="ARBA00022722"/>
    </source>
</evidence>
<dbReference type="Gene3D" id="1.10.10.970">
    <property type="entry name" value="RNA 2'-phosphotransferase, Tpt1/KptA family, N-terminal domain"/>
    <property type="match status" value="1"/>
</dbReference>
<evidence type="ECO:0000256" key="6">
    <source>
        <dbReference type="ARBA" id="ARBA00047949"/>
    </source>
</evidence>
<dbReference type="EC" id="2.7.1.160" evidence="2"/>
<dbReference type="InterPro" id="IPR002745">
    <property type="entry name" value="Ptrans_KptA/Tpt1"/>
</dbReference>
<comment type="caution">
    <text evidence="9">The sequence shown here is derived from an EMBL/GenBank/DDBJ whole genome shotgun (WGS) entry which is preliminary data.</text>
</comment>
<accession>A0A0M9FZK3</accession>
<feature type="region of interest" description="Disordered" evidence="7">
    <location>
        <begin position="1"/>
        <end position="82"/>
    </location>
</feature>
<sequence>MDGLRPQQHGRPHAKRSTAHPAGPCESGGGAGLPSAPGAQLDAELVRQTLATGPLSPPQQPQQRPSSGHNRNVKATQGRSEASAAVATTATAAASSSIAPQPFDVYVVLDFEATCEENRRLADPEVIEFPFVLVDARTARPVAEFQRYVKPVRHPTLSAFCTELTGITQDTVDGRPTFPAVYREALDFIARAGLGDAPPWRSYCVVTCGDWDLKVMLPAQMAVSGQQGVPASFQRWCNLKKLMGQLNLAPSSGGGGRKNGGAPSGMPEMLRLLGLPLQGRHHSGIDDCRNIASVLCELLKRGYVVDATYDPARSSSPSAQPTRWHAPLQQTDAAQLPALESLVSSLADGPDSTGRRATDTPPRTQTRKEKKPVPSTPTVGAAPPPPRRTVHIDTGRNAVEELLRSAAPSTSASSTFSPQEQKTISKFLSTLLRHKADQWRVPITANGYVLVADALRQPQVAQRHLTPQDIALLVRDSDKQRFRLAFGAEDGRLYIAAAQGHSMDGVEPELRVLTNPDEVPVAVHGTYWAAWHLIEGCGYMSTMTRQHIHFAKGLMHDGEVISGMRKDVQIFIYLDVPAVLADGVPLFESSNGVILTPGVGDTRQLPLKYVAKVVDRKSGRTVYPIDAPR</sequence>
<dbReference type="EMBL" id="LGTL01000011">
    <property type="protein sequence ID" value="KPA79106.1"/>
    <property type="molecule type" value="Genomic_DNA"/>
</dbReference>
<dbReference type="GO" id="GO:0000215">
    <property type="term" value="F:tRNA 2'-phosphotransferase activity"/>
    <property type="evidence" value="ECO:0007669"/>
    <property type="project" value="UniProtKB-EC"/>
</dbReference>
<proteinExistence type="predicted"/>
<dbReference type="GO" id="GO:0000175">
    <property type="term" value="F:3'-5'-RNA exonuclease activity"/>
    <property type="evidence" value="ECO:0007669"/>
    <property type="project" value="InterPro"/>
</dbReference>
<dbReference type="InterPro" id="IPR051274">
    <property type="entry name" value="3-5_Exoribonuclease"/>
</dbReference>
<keyword evidence="5" id="KW-0269">Exonuclease</keyword>
<dbReference type="PANTHER" id="PTHR23044">
    <property type="entry name" value="3'-5' EXONUCLEASE ERI1-RELATED"/>
    <property type="match status" value="1"/>
</dbReference>
<protein>
    <recommendedName>
        <fullName evidence="2">2'-phosphotransferase</fullName>
        <ecNumber evidence="2">2.7.1.160</ecNumber>
    </recommendedName>
</protein>
<evidence type="ECO:0000256" key="4">
    <source>
        <dbReference type="ARBA" id="ARBA00022801"/>
    </source>
</evidence>
<name>A0A0M9FZK3_LEPPY</name>
<feature type="compositionally biased region" description="Polar residues" evidence="7">
    <location>
        <begin position="68"/>
        <end position="79"/>
    </location>
</feature>
<dbReference type="OrthoDB" id="448399at2759"/>